<organism evidence="2 3">
    <name type="scientific">Candidatus Shapirobacteria bacterium CG07_land_8_20_14_0_80_39_12</name>
    <dbReference type="NCBI Taxonomy" id="1974480"/>
    <lineage>
        <taxon>Bacteria</taxon>
        <taxon>Candidatus Shapironibacteriota</taxon>
    </lineage>
</organism>
<evidence type="ECO:0000313" key="3">
    <source>
        <dbReference type="Proteomes" id="UP000229559"/>
    </source>
</evidence>
<gene>
    <name evidence="2" type="ORF">COT04_00135</name>
</gene>
<comment type="caution">
    <text evidence="2">The sequence shown here is derived from an EMBL/GenBank/DDBJ whole genome shotgun (WGS) entry which is preliminary data.</text>
</comment>
<feature type="transmembrane region" description="Helical" evidence="1">
    <location>
        <begin position="42"/>
        <end position="66"/>
    </location>
</feature>
<dbReference type="AlphaFoldDB" id="A0A2M6YQI8"/>
<dbReference type="EMBL" id="PEXA01000005">
    <property type="protein sequence ID" value="PIU33418.1"/>
    <property type="molecule type" value="Genomic_DNA"/>
</dbReference>
<reference evidence="3" key="1">
    <citation type="submission" date="2017-09" db="EMBL/GenBank/DDBJ databases">
        <title>Depth-based differentiation of microbial function through sediment-hosted aquifers and enrichment of novel symbionts in the deep terrestrial subsurface.</title>
        <authorList>
            <person name="Probst A.J."/>
            <person name="Ladd B."/>
            <person name="Jarett J.K."/>
            <person name="Geller-Mcgrath D.E."/>
            <person name="Sieber C.M.K."/>
            <person name="Emerson J.B."/>
            <person name="Anantharaman K."/>
            <person name="Thomas B.C."/>
            <person name="Malmstrom R."/>
            <person name="Stieglmeier M."/>
            <person name="Klingl A."/>
            <person name="Woyke T."/>
            <person name="Ryan C.M."/>
            <person name="Banfield J.F."/>
        </authorList>
    </citation>
    <scope>NUCLEOTIDE SEQUENCE [LARGE SCALE GENOMIC DNA]</scope>
</reference>
<evidence type="ECO:0000256" key="1">
    <source>
        <dbReference type="SAM" id="Phobius"/>
    </source>
</evidence>
<name>A0A2M6YQI8_9BACT</name>
<keyword evidence="1" id="KW-0472">Membrane</keyword>
<keyword evidence="1" id="KW-1133">Transmembrane helix</keyword>
<evidence type="ECO:0000313" key="2">
    <source>
        <dbReference type="EMBL" id="PIU33418.1"/>
    </source>
</evidence>
<keyword evidence="1" id="KW-0812">Transmembrane</keyword>
<dbReference type="Proteomes" id="UP000229559">
    <property type="component" value="Unassembled WGS sequence"/>
</dbReference>
<accession>A0A2M6YQI8</accession>
<proteinExistence type="predicted"/>
<protein>
    <submittedName>
        <fullName evidence="2">Uncharacterized protein</fullName>
    </submittedName>
</protein>
<sequence>MKMRKIRNHDQIRTFRLDVGRTLFLTTCGGSKYSQNYSLEKFSHLTGIAEAGVAFLIFLTAFLWLFL</sequence>